<dbReference type="InterPro" id="IPR002033">
    <property type="entry name" value="TatC"/>
</dbReference>
<dbReference type="GO" id="GO:0065002">
    <property type="term" value="P:intracellular protein transmembrane transport"/>
    <property type="evidence" value="ECO:0007669"/>
    <property type="project" value="TreeGrafter"/>
</dbReference>
<dbReference type="GO" id="GO:0009977">
    <property type="term" value="F:proton motive force dependent protein transmembrane transporter activity"/>
    <property type="evidence" value="ECO:0007669"/>
    <property type="project" value="TreeGrafter"/>
</dbReference>
<dbReference type="GO" id="GO:0043953">
    <property type="term" value="P:protein transport by the Tat complex"/>
    <property type="evidence" value="ECO:0007669"/>
    <property type="project" value="TreeGrafter"/>
</dbReference>
<dbReference type="AlphaFoldDB" id="A0A8A6KJI5"/>
<accession>A0A8A6KJI5</accession>
<protein>
    <submittedName>
        <fullName evidence="7">SecY-independent transporter protein</fullName>
    </submittedName>
</protein>
<keyword evidence="5 6" id="KW-0472">Membrane</keyword>
<feature type="transmembrane region" description="Helical" evidence="6">
    <location>
        <begin position="18"/>
        <end position="35"/>
    </location>
</feature>
<evidence type="ECO:0000256" key="3">
    <source>
        <dbReference type="ARBA" id="ARBA00022692"/>
    </source>
</evidence>
<dbReference type="Pfam" id="PF00902">
    <property type="entry name" value="TatC"/>
    <property type="match status" value="1"/>
</dbReference>
<keyword evidence="7" id="KW-0496">Mitochondrion</keyword>
<feature type="transmembrane region" description="Helical" evidence="6">
    <location>
        <begin position="81"/>
        <end position="101"/>
    </location>
</feature>
<sequence length="218" mass="26243">MNTFFMISHFITELKNRIFLIVLSWTSVMVISYFYKEVVLFLLVKPNLSMFQQNSQYFIFTNLTDIFSTYLKLISFVGNQFFFVFLIYHLFVFIVPGLYLFEYKKYATLLKASLTLWFFSILILNNFLLPLSWKFFLSFQTSVNHSVLTFHLEAKIIEYLDLYINLYYACCLNFQLFVLLIIFLNYIKESLDLVKALRKFFYFGFFLIATFLTPPWCF</sequence>
<keyword evidence="4 6" id="KW-1133">Transmembrane helix</keyword>
<evidence type="ECO:0000256" key="5">
    <source>
        <dbReference type="ARBA" id="ARBA00023136"/>
    </source>
</evidence>
<comment type="similarity">
    <text evidence="2">Belongs to the TatC family.</text>
</comment>
<evidence type="ECO:0000256" key="6">
    <source>
        <dbReference type="SAM" id="Phobius"/>
    </source>
</evidence>
<feature type="transmembrane region" description="Helical" evidence="6">
    <location>
        <begin position="113"/>
        <end position="133"/>
    </location>
</feature>
<reference evidence="7" key="1">
    <citation type="submission" date="2020-12" db="EMBL/GenBank/DDBJ databases">
        <authorList>
            <person name="Xu Q."/>
            <person name="Chen N."/>
        </authorList>
    </citation>
    <scope>NUCLEOTIDE SEQUENCE</scope>
    <source>
        <strain evidence="7">CNS00217</strain>
    </source>
</reference>
<keyword evidence="3 6" id="KW-0812">Transmembrane</keyword>
<feature type="transmembrane region" description="Helical" evidence="6">
    <location>
        <begin position="199"/>
        <end position="216"/>
    </location>
</feature>
<comment type="subcellular location">
    <subcellularLocation>
        <location evidence="1">Membrane</location>
        <topology evidence="1">Multi-pass membrane protein</topology>
    </subcellularLocation>
</comment>
<evidence type="ECO:0000256" key="1">
    <source>
        <dbReference type="ARBA" id="ARBA00004141"/>
    </source>
</evidence>
<feature type="transmembrane region" description="Helical" evidence="6">
    <location>
        <begin position="166"/>
        <end position="187"/>
    </location>
</feature>
<name>A0A8A6KJI5_9STRA</name>
<evidence type="ECO:0000256" key="2">
    <source>
        <dbReference type="ARBA" id="ARBA00008882"/>
    </source>
</evidence>
<evidence type="ECO:0000256" key="4">
    <source>
        <dbReference type="ARBA" id="ARBA00022989"/>
    </source>
</evidence>
<dbReference type="PRINTS" id="PR01840">
    <property type="entry name" value="TATCFAMILY"/>
</dbReference>
<evidence type="ECO:0000313" key="7">
    <source>
        <dbReference type="EMBL" id="QTI83190.1"/>
    </source>
</evidence>
<geneLocation type="mitochondrion" evidence="7"/>
<proteinExistence type="inferred from homology"/>
<dbReference type="GO" id="GO:0033281">
    <property type="term" value="C:TAT protein transport complex"/>
    <property type="evidence" value="ECO:0007669"/>
    <property type="project" value="TreeGrafter"/>
</dbReference>
<dbReference type="EMBL" id="MW417227">
    <property type="protein sequence ID" value="QTI83190.1"/>
    <property type="molecule type" value="Genomic_DNA"/>
</dbReference>
<gene>
    <name evidence="7" type="primary">tatC</name>
</gene>
<dbReference type="PANTHER" id="PTHR30371:SF0">
    <property type="entry name" value="SEC-INDEPENDENT PROTEIN TRANSLOCASE PROTEIN TATC, CHLOROPLASTIC-RELATED"/>
    <property type="match status" value="1"/>
</dbReference>
<organism evidence="7">
    <name type="scientific">Minutocellus polymorphus</name>
    <dbReference type="NCBI Taxonomy" id="265543"/>
    <lineage>
        <taxon>Eukaryota</taxon>
        <taxon>Sar</taxon>
        <taxon>Stramenopiles</taxon>
        <taxon>Ochrophyta</taxon>
        <taxon>Bacillariophyta</taxon>
        <taxon>Mediophyceae</taxon>
        <taxon>Cymatosirophycidae</taxon>
        <taxon>Cymatosirales</taxon>
        <taxon>Cymatosiraceae</taxon>
        <taxon>Minutocellus</taxon>
    </lineage>
</organism>
<dbReference type="PANTHER" id="PTHR30371">
    <property type="entry name" value="SEC-INDEPENDENT PROTEIN TRANSLOCASE PROTEIN TATC"/>
    <property type="match status" value="1"/>
</dbReference>